<dbReference type="PANTHER" id="PTHR31674:SF86">
    <property type="entry name" value="B3 DOMAIN-CONTAINING PROTEIN OS04G0347400-RELATED"/>
    <property type="match status" value="1"/>
</dbReference>
<proteinExistence type="predicted"/>
<gene>
    <name evidence="8" type="ORF">EJB05_37131</name>
</gene>
<dbReference type="InterPro" id="IPR003340">
    <property type="entry name" value="B3_DNA-bd"/>
</dbReference>
<comment type="subcellular location">
    <subcellularLocation>
        <location evidence="1">Nucleus</location>
    </subcellularLocation>
</comment>
<feature type="domain" description="TF-B3" evidence="7">
    <location>
        <begin position="402"/>
        <end position="472"/>
    </location>
</feature>
<sequence>MAPSGDHGTAKAKDLRVLLPFSCDRLRIPDELAGEIGGGKALVVGQYGGRAKVWHVEVGRDGDGAFLGRGWPEFADACGVGAGCRLVLRHRGRGLLTVKAFDDSGCLTELGAPARASPPAAQGTTSSTDTSGRPQFISALPPGSMDKMLMPSKFVEQYVAKERLNKRMAIVAGPLGKVCPIELEINWSGVFFAAGWSKFLALHGVCKGNSLLLRYEGNMVLTVKVFGADGCQSKSKHKDVKIQQCVEERQDPLYDFAWKCRSKNDWASSEGEKKPTGSTTSLPKASFMKKSVYEIGPPSWIMKQINANVLKDQLALAPAFCDGIGLKERCAITLKTSMNSNESWQVHYIPCKSKSPLGQGWPKFSRENNLELGDICTFHVVETTCLPPVFCEAVGIRKPSNVMLKTSMSSTRSWQAHVVPYKNSSHHVARLGWKCFCLDNGIKAGDILTSALNLFENVTWQVDNTCPIARTR</sequence>
<keyword evidence="5" id="KW-0539">Nucleus</keyword>
<dbReference type="InterPro" id="IPR039218">
    <property type="entry name" value="REM_fam"/>
</dbReference>
<dbReference type="OrthoDB" id="1109907at2759"/>
<feature type="domain" description="TF-B3" evidence="7">
    <location>
        <begin position="11"/>
        <end position="104"/>
    </location>
</feature>
<dbReference type="SUPFAM" id="SSF101936">
    <property type="entry name" value="DNA-binding pseudobarrel domain"/>
    <property type="match status" value="4"/>
</dbReference>
<evidence type="ECO:0000256" key="6">
    <source>
        <dbReference type="SAM" id="MobiDB-lite"/>
    </source>
</evidence>
<keyword evidence="3" id="KW-0238">DNA-binding</keyword>
<organism evidence="8 9">
    <name type="scientific">Eragrostis curvula</name>
    <name type="common">weeping love grass</name>
    <dbReference type="NCBI Taxonomy" id="38414"/>
    <lineage>
        <taxon>Eukaryota</taxon>
        <taxon>Viridiplantae</taxon>
        <taxon>Streptophyta</taxon>
        <taxon>Embryophyta</taxon>
        <taxon>Tracheophyta</taxon>
        <taxon>Spermatophyta</taxon>
        <taxon>Magnoliopsida</taxon>
        <taxon>Liliopsida</taxon>
        <taxon>Poales</taxon>
        <taxon>Poaceae</taxon>
        <taxon>PACMAD clade</taxon>
        <taxon>Chloridoideae</taxon>
        <taxon>Eragrostideae</taxon>
        <taxon>Eragrostidinae</taxon>
        <taxon>Eragrostis</taxon>
    </lineage>
</organism>
<accession>A0A5J9TSM7</accession>
<keyword evidence="2" id="KW-0805">Transcription regulation</keyword>
<feature type="region of interest" description="Disordered" evidence="6">
    <location>
        <begin position="112"/>
        <end position="136"/>
    </location>
</feature>
<evidence type="ECO:0000256" key="3">
    <source>
        <dbReference type="ARBA" id="ARBA00023125"/>
    </source>
</evidence>
<reference evidence="8 9" key="1">
    <citation type="journal article" date="2019" name="Sci. Rep.">
        <title>A high-quality genome of Eragrostis curvula grass provides insights into Poaceae evolution and supports new strategies to enhance forage quality.</title>
        <authorList>
            <person name="Carballo J."/>
            <person name="Santos B.A.C.M."/>
            <person name="Zappacosta D."/>
            <person name="Garbus I."/>
            <person name="Selva J.P."/>
            <person name="Gallo C.A."/>
            <person name="Diaz A."/>
            <person name="Albertini E."/>
            <person name="Caccamo M."/>
            <person name="Echenique V."/>
        </authorList>
    </citation>
    <scope>NUCLEOTIDE SEQUENCE [LARGE SCALE GENOMIC DNA]</scope>
    <source>
        <strain evidence="9">cv. Victoria</strain>
        <tissue evidence="8">Leaf</tissue>
    </source>
</reference>
<feature type="compositionally biased region" description="Polar residues" evidence="6">
    <location>
        <begin position="122"/>
        <end position="133"/>
    </location>
</feature>
<dbReference type="CDD" id="cd10017">
    <property type="entry name" value="B3_DNA"/>
    <property type="match status" value="3"/>
</dbReference>
<evidence type="ECO:0000259" key="7">
    <source>
        <dbReference type="PROSITE" id="PS50863"/>
    </source>
</evidence>
<dbReference type="Gene3D" id="2.40.330.10">
    <property type="entry name" value="DNA-binding pseudobarrel domain"/>
    <property type="match status" value="4"/>
</dbReference>
<evidence type="ECO:0000313" key="9">
    <source>
        <dbReference type="Proteomes" id="UP000324897"/>
    </source>
</evidence>
<feature type="domain" description="TF-B3" evidence="7">
    <location>
        <begin position="299"/>
        <end position="394"/>
    </location>
</feature>
<dbReference type="PANTHER" id="PTHR31674">
    <property type="entry name" value="B3 DOMAIN-CONTAINING PROTEIN REM-LIKE 3-RELATED"/>
    <property type="match status" value="1"/>
</dbReference>
<dbReference type="GO" id="GO:0005634">
    <property type="term" value="C:nucleus"/>
    <property type="evidence" value="ECO:0007669"/>
    <property type="project" value="UniProtKB-SubCell"/>
</dbReference>
<dbReference type="GO" id="GO:0003677">
    <property type="term" value="F:DNA binding"/>
    <property type="evidence" value="ECO:0007669"/>
    <property type="project" value="UniProtKB-KW"/>
</dbReference>
<dbReference type="Gramene" id="TVU13711">
    <property type="protein sequence ID" value="TVU13711"/>
    <property type="gene ID" value="EJB05_37131"/>
</dbReference>
<dbReference type="EMBL" id="RWGY01000031">
    <property type="protein sequence ID" value="TVU13711.1"/>
    <property type="molecule type" value="Genomic_DNA"/>
</dbReference>
<keyword evidence="9" id="KW-1185">Reference proteome</keyword>
<evidence type="ECO:0000313" key="8">
    <source>
        <dbReference type="EMBL" id="TVU13711.1"/>
    </source>
</evidence>
<dbReference type="SMART" id="SM01019">
    <property type="entry name" value="B3"/>
    <property type="match status" value="3"/>
</dbReference>
<dbReference type="Pfam" id="PF02362">
    <property type="entry name" value="B3"/>
    <property type="match status" value="2"/>
</dbReference>
<name>A0A5J9TSM7_9POAL</name>
<evidence type="ECO:0000256" key="5">
    <source>
        <dbReference type="ARBA" id="ARBA00023242"/>
    </source>
</evidence>
<dbReference type="PROSITE" id="PS50863">
    <property type="entry name" value="B3"/>
    <property type="match status" value="4"/>
</dbReference>
<feature type="domain" description="TF-B3" evidence="7">
    <location>
        <begin position="133"/>
        <end position="229"/>
    </location>
</feature>
<protein>
    <recommendedName>
        <fullName evidence="7">TF-B3 domain-containing protein</fullName>
    </recommendedName>
</protein>
<keyword evidence="4" id="KW-0804">Transcription</keyword>
<evidence type="ECO:0000256" key="4">
    <source>
        <dbReference type="ARBA" id="ARBA00023163"/>
    </source>
</evidence>
<evidence type="ECO:0000256" key="2">
    <source>
        <dbReference type="ARBA" id="ARBA00023015"/>
    </source>
</evidence>
<dbReference type="AlphaFoldDB" id="A0A5J9TSM7"/>
<dbReference type="Proteomes" id="UP000324897">
    <property type="component" value="Unassembled WGS sequence"/>
</dbReference>
<evidence type="ECO:0000256" key="1">
    <source>
        <dbReference type="ARBA" id="ARBA00004123"/>
    </source>
</evidence>
<dbReference type="InterPro" id="IPR015300">
    <property type="entry name" value="DNA-bd_pseudobarrel_sf"/>
</dbReference>
<comment type="caution">
    <text evidence="8">The sequence shown here is derived from an EMBL/GenBank/DDBJ whole genome shotgun (WGS) entry which is preliminary data.</text>
</comment>